<feature type="non-terminal residue" evidence="1">
    <location>
        <position position="1"/>
    </location>
</feature>
<dbReference type="RefSeq" id="XP_041219950.1">
    <property type="nucleotide sequence ID" value="XM_041373330.1"/>
</dbReference>
<dbReference type="GeneID" id="64667628"/>
<dbReference type="EMBL" id="JABBWK010000081">
    <property type="protein sequence ID" value="KAG1894374.1"/>
    <property type="molecule type" value="Genomic_DNA"/>
</dbReference>
<accession>A0AAD4HG87</accession>
<dbReference type="Proteomes" id="UP001195769">
    <property type="component" value="Unassembled WGS sequence"/>
</dbReference>
<protein>
    <recommendedName>
        <fullName evidence="3">ATP-dependent DNA helicase</fullName>
    </recommendedName>
</protein>
<comment type="caution">
    <text evidence="1">The sequence shown here is derived from an EMBL/GenBank/DDBJ whole genome shotgun (WGS) entry which is preliminary data.</text>
</comment>
<reference evidence="1" key="1">
    <citation type="journal article" date="2020" name="New Phytol.">
        <title>Comparative genomics reveals dynamic genome evolution in host specialist ectomycorrhizal fungi.</title>
        <authorList>
            <person name="Lofgren L.A."/>
            <person name="Nguyen N.H."/>
            <person name="Vilgalys R."/>
            <person name="Ruytinx J."/>
            <person name="Liao H.L."/>
            <person name="Branco S."/>
            <person name="Kuo A."/>
            <person name="LaButti K."/>
            <person name="Lipzen A."/>
            <person name="Andreopoulos W."/>
            <person name="Pangilinan J."/>
            <person name="Riley R."/>
            <person name="Hundley H."/>
            <person name="Na H."/>
            <person name="Barry K."/>
            <person name="Grigoriev I.V."/>
            <person name="Stajich J.E."/>
            <person name="Kennedy P.G."/>
        </authorList>
    </citation>
    <scope>NUCLEOTIDE SEQUENCE</scope>
    <source>
        <strain evidence="1">FC203</strain>
    </source>
</reference>
<keyword evidence="2" id="KW-1185">Reference proteome</keyword>
<organism evidence="1 2">
    <name type="scientific">Suillus fuscotomentosus</name>
    <dbReference type="NCBI Taxonomy" id="1912939"/>
    <lineage>
        <taxon>Eukaryota</taxon>
        <taxon>Fungi</taxon>
        <taxon>Dikarya</taxon>
        <taxon>Basidiomycota</taxon>
        <taxon>Agaricomycotina</taxon>
        <taxon>Agaricomycetes</taxon>
        <taxon>Agaricomycetidae</taxon>
        <taxon>Boletales</taxon>
        <taxon>Suillineae</taxon>
        <taxon>Suillaceae</taxon>
        <taxon>Suillus</taxon>
    </lineage>
</organism>
<sequence>FGGIVLILSGDFFQYPPVGGSALYTPISRYAGQTDDEVQKRLGRLAWKTINTVVTLTEQQRMKTDPAYGQAVSRLRVRECTYNDMELFNSRV</sequence>
<evidence type="ECO:0000313" key="2">
    <source>
        <dbReference type="Proteomes" id="UP001195769"/>
    </source>
</evidence>
<evidence type="ECO:0000313" key="1">
    <source>
        <dbReference type="EMBL" id="KAG1894374.1"/>
    </source>
</evidence>
<gene>
    <name evidence="1" type="ORF">F5891DRAFT_893426</name>
</gene>
<feature type="non-terminal residue" evidence="1">
    <location>
        <position position="92"/>
    </location>
</feature>
<dbReference type="AlphaFoldDB" id="A0AAD4HG87"/>
<proteinExistence type="predicted"/>
<name>A0AAD4HG87_9AGAM</name>
<evidence type="ECO:0008006" key="3">
    <source>
        <dbReference type="Google" id="ProtNLM"/>
    </source>
</evidence>